<proteinExistence type="predicted"/>
<feature type="transmembrane region" description="Helical" evidence="1">
    <location>
        <begin position="104"/>
        <end position="123"/>
    </location>
</feature>
<accession>A0AA40CU17</accession>
<evidence type="ECO:0000313" key="2">
    <source>
        <dbReference type="EMBL" id="KAK0649223.1"/>
    </source>
</evidence>
<keyword evidence="3" id="KW-1185">Reference proteome</keyword>
<keyword evidence="1" id="KW-0472">Membrane</keyword>
<dbReference type="Proteomes" id="UP001174936">
    <property type="component" value="Unassembled WGS sequence"/>
</dbReference>
<protein>
    <submittedName>
        <fullName evidence="2">Uncharacterized protein</fullName>
    </submittedName>
</protein>
<keyword evidence="1" id="KW-0812">Transmembrane</keyword>
<gene>
    <name evidence="2" type="ORF">B0T16DRAFT_326601</name>
</gene>
<organism evidence="2 3">
    <name type="scientific">Cercophora newfieldiana</name>
    <dbReference type="NCBI Taxonomy" id="92897"/>
    <lineage>
        <taxon>Eukaryota</taxon>
        <taxon>Fungi</taxon>
        <taxon>Dikarya</taxon>
        <taxon>Ascomycota</taxon>
        <taxon>Pezizomycotina</taxon>
        <taxon>Sordariomycetes</taxon>
        <taxon>Sordariomycetidae</taxon>
        <taxon>Sordariales</taxon>
        <taxon>Lasiosphaeriaceae</taxon>
        <taxon>Cercophora</taxon>
    </lineage>
</organism>
<comment type="caution">
    <text evidence="2">The sequence shown here is derived from an EMBL/GenBank/DDBJ whole genome shotgun (WGS) entry which is preliminary data.</text>
</comment>
<sequence length="529" mass="58378">MVIVILFTNQSQTLSDEKERLPSYLTLDVSTTLTIVRAMQGILTMVVTMALSQSFAYLQWGFLRNTRGGAPYIRQLALSPTTSVMGTTQLIFHPASGWGPRFWGFLRLLLFILVGLGGVVLFFRTSLVVVFDTAHSYEVTAGFGPFNASYIDPFFDRLASLAPGYPFSTLPYSFYGPVHDLITNPFYTTTVEPTQCQALEDDGSSQCAAYLLSGGVAQLAPWVPTGYADHPQILVKNVPAIHAEFSALPAGNTFDATACQLFGSNTSKIAIKFCLAQPEPTKLDAGIFVCAGGIADGECQTTNPAPNITTSLSFFRRYGTVLGAKSNMTIIEASNFTAPEPVSFSSSDVEAYRKVLAWLLDYSAADIPAPSSIVETFWSAKNQLQDPISRALIQRNFRSVLVFPLWLFNANNYGNKGLDERIIQRDLPPEFYTTASLVKPYTKIKFDPGLVATFIGFQAVALVFAWFVLFWTFSVRRSLPEISSYPLFDVEFKAEARGQHVPDPRNVWGYRDKEILDAMGGAKVERRVV</sequence>
<name>A0AA40CU17_9PEZI</name>
<feature type="transmembrane region" description="Helical" evidence="1">
    <location>
        <begin position="39"/>
        <end position="60"/>
    </location>
</feature>
<dbReference type="AlphaFoldDB" id="A0AA40CU17"/>
<evidence type="ECO:0000313" key="3">
    <source>
        <dbReference type="Proteomes" id="UP001174936"/>
    </source>
</evidence>
<dbReference type="EMBL" id="JAULSV010000003">
    <property type="protein sequence ID" value="KAK0649223.1"/>
    <property type="molecule type" value="Genomic_DNA"/>
</dbReference>
<feature type="transmembrane region" description="Helical" evidence="1">
    <location>
        <begin position="449"/>
        <end position="473"/>
    </location>
</feature>
<reference evidence="2" key="1">
    <citation type="submission" date="2023-06" db="EMBL/GenBank/DDBJ databases">
        <title>Genome-scale phylogeny and comparative genomics of the fungal order Sordariales.</title>
        <authorList>
            <consortium name="Lawrence Berkeley National Laboratory"/>
            <person name="Hensen N."/>
            <person name="Bonometti L."/>
            <person name="Westerberg I."/>
            <person name="Brannstrom I.O."/>
            <person name="Guillou S."/>
            <person name="Cros-Aarteil S."/>
            <person name="Calhoun S."/>
            <person name="Haridas S."/>
            <person name="Kuo A."/>
            <person name="Mondo S."/>
            <person name="Pangilinan J."/>
            <person name="Riley R."/>
            <person name="Labutti K."/>
            <person name="Andreopoulos B."/>
            <person name="Lipzen A."/>
            <person name="Chen C."/>
            <person name="Yanf M."/>
            <person name="Daum C."/>
            <person name="Ng V."/>
            <person name="Clum A."/>
            <person name="Steindorff A."/>
            <person name="Ohm R."/>
            <person name="Martin F."/>
            <person name="Silar P."/>
            <person name="Natvig D."/>
            <person name="Lalanne C."/>
            <person name="Gautier V."/>
            <person name="Ament-Velasquez S.L."/>
            <person name="Kruys A."/>
            <person name="Hutchinson M.I."/>
            <person name="Powell A.J."/>
            <person name="Barry K."/>
            <person name="Miller A.N."/>
            <person name="Grigoriev I.V."/>
            <person name="Debuchy R."/>
            <person name="Gladieux P."/>
            <person name="Thoren M.H."/>
            <person name="Johannesson H."/>
        </authorList>
    </citation>
    <scope>NUCLEOTIDE SEQUENCE</scope>
    <source>
        <strain evidence="2">SMH2532-1</strain>
    </source>
</reference>
<evidence type="ECO:0000256" key="1">
    <source>
        <dbReference type="SAM" id="Phobius"/>
    </source>
</evidence>
<keyword evidence="1" id="KW-1133">Transmembrane helix</keyword>